<evidence type="ECO:0000313" key="3">
    <source>
        <dbReference type="EnsemblPlants" id="OMERI06G00800.1"/>
    </source>
</evidence>
<dbReference type="PANTHER" id="PTHR11011:SF45">
    <property type="entry name" value="FATTY ACYL-COA REDUCTASE CG8306-RELATED"/>
    <property type="match status" value="1"/>
</dbReference>
<comment type="similarity">
    <text evidence="1">Belongs to the fatty acyl-CoA reductase family.</text>
</comment>
<evidence type="ECO:0000259" key="2">
    <source>
        <dbReference type="Pfam" id="PF07993"/>
    </source>
</evidence>
<evidence type="ECO:0000256" key="1">
    <source>
        <dbReference type="RuleBase" id="RU363097"/>
    </source>
</evidence>
<organism evidence="3">
    <name type="scientific">Oryza meridionalis</name>
    <dbReference type="NCBI Taxonomy" id="40149"/>
    <lineage>
        <taxon>Eukaryota</taxon>
        <taxon>Viridiplantae</taxon>
        <taxon>Streptophyta</taxon>
        <taxon>Embryophyta</taxon>
        <taxon>Tracheophyta</taxon>
        <taxon>Spermatophyta</taxon>
        <taxon>Magnoliopsida</taxon>
        <taxon>Liliopsida</taxon>
        <taxon>Poales</taxon>
        <taxon>Poaceae</taxon>
        <taxon>BOP clade</taxon>
        <taxon>Oryzoideae</taxon>
        <taxon>Oryzeae</taxon>
        <taxon>Oryzinae</taxon>
        <taxon>Oryza</taxon>
    </lineage>
</organism>
<evidence type="ECO:0000313" key="4">
    <source>
        <dbReference type="Proteomes" id="UP000008021"/>
    </source>
</evidence>
<dbReference type="Gramene" id="OMERI06G00800.1">
    <property type="protein sequence ID" value="OMERI06G00800.1"/>
    <property type="gene ID" value="OMERI06G00800"/>
</dbReference>
<dbReference type="EnsemblPlants" id="OMERI06G00800.1">
    <property type="protein sequence ID" value="OMERI06G00800.1"/>
    <property type="gene ID" value="OMERI06G00800"/>
</dbReference>
<name>A0A0E0DVR8_9ORYZ</name>
<keyword evidence="1" id="KW-0443">Lipid metabolism</keyword>
<dbReference type="GO" id="GO:0102965">
    <property type="term" value="F:alcohol-forming long-chain fatty acyl-CoA reductase activity"/>
    <property type="evidence" value="ECO:0007669"/>
    <property type="project" value="UniProtKB-EC"/>
</dbReference>
<sequence length="260" mass="28463">MFRFATSGNFTSHLAGENAGVISRARSGRILGNASSGEGSAVSAFPSDKVCEVVEKMKLMQCKQGASSTSSDHTKGIGIVQLLRGKNFLITGATGFLVKVLLDPILRTNPDVGKIYVLIKAKDNEAAMKRLKNEVEDTELFRCLQEIHGKNYHSFVSSKQVPVVGNVREANIGIAPELAKEIAEEVDVIVNSAANTTFDERYDVALDINTVGPFRIMSFAQRFRRLKLFLQVSTALSSTSSYWLIQEEGLKVVFEIASVR</sequence>
<dbReference type="Proteomes" id="UP000008021">
    <property type="component" value="Chromosome 6"/>
</dbReference>
<dbReference type="HOGENOM" id="CLU_1071108_0_0_1"/>
<dbReference type="GO" id="GO:0035336">
    <property type="term" value="P:long-chain fatty-acyl-CoA metabolic process"/>
    <property type="evidence" value="ECO:0007669"/>
    <property type="project" value="TreeGrafter"/>
</dbReference>
<proteinExistence type="inferred from homology"/>
<dbReference type="GO" id="GO:0010345">
    <property type="term" value="P:suberin biosynthetic process"/>
    <property type="evidence" value="ECO:0007669"/>
    <property type="project" value="TreeGrafter"/>
</dbReference>
<dbReference type="PANTHER" id="PTHR11011">
    <property type="entry name" value="MALE STERILITY PROTEIN 2-RELATED"/>
    <property type="match status" value="1"/>
</dbReference>
<dbReference type="STRING" id="40149.A0A0E0DVR8"/>
<dbReference type="Gene3D" id="3.40.50.720">
    <property type="entry name" value="NAD(P)-binding Rossmann-like Domain"/>
    <property type="match status" value="1"/>
</dbReference>
<dbReference type="InterPro" id="IPR026055">
    <property type="entry name" value="FAR"/>
</dbReference>
<accession>A0A0E0DVR8</accession>
<dbReference type="AlphaFoldDB" id="A0A0E0DVR8"/>
<keyword evidence="1" id="KW-0521">NADP</keyword>
<keyword evidence="1" id="KW-0444">Lipid biosynthesis</keyword>
<reference evidence="3" key="2">
    <citation type="submission" date="2018-05" db="EMBL/GenBank/DDBJ databases">
        <title>OmerRS3 (Oryza meridionalis Reference Sequence Version 3).</title>
        <authorList>
            <person name="Zhang J."/>
            <person name="Kudrna D."/>
            <person name="Lee S."/>
            <person name="Talag J."/>
            <person name="Welchert J."/>
            <person name="Wing R.A."/>
        </authorList>
    </citation>
    <scope>NUCLEOTIDE SEQUENCE [LARGE SCALE GENOMIC DNA]</scope>
    <source>
        <strain evidence="3">cv. OR44</strain>
    </source>
</reference>
<reference evidence="3" key="1">
    <citation type="submission" date="2015-04" db="UniProtKB">
        <authorList>
            <consortium name="EnsemblPlants"/>
        </authorList>
    </citation>
    <scope>IDENTIFICATION</scope>
</reference>
<comment type="catalytic activity">
    <reaction evidence="1">
        <text>a long-chain fatty acyl-CoA + 2 NADPH + 2 H(+) = a long-chain primary fatty alcohol + 2 NADP(+) + CoA</text>
        <dbReference type="Rhea" id="RHEA:52716"/>
        <dbReference type="ChEBI" id="CHEBI:15378"/>
        <dbReference type="ChEBI" id="CHEBI:57287"/>
        <dbReference type="ChEBI" id="CHEBI:57783"/>
        <dbReference type="ChEBI" id="CHEBI:58349"/>
        <dbReference type="ChEBI" id="CHEBI:77396"/>
        <dbReference type="ChEBI" id="CHEBI:83139"/>
        <dbReference type="EC" id="1.2.1.84"/>
    </reaction>
</comment>
<keyword evidence="4" id="KW-1185">Reference proteome</keyword>
<dbReference type="EC" id="1.2.1.84" evidence="1"/>
<dbReference type="InterPro" id="IPR036291">
    <property type="entry name" value="NAD(P)-bd_dom_sf"/>
</dbReference>
<dbReference type="GO" id="GO:0080019">
    <property type="term" value="F:alcohol-forming very long-chain fatty acyl-CoA reductase activity"/>
    <property type="evidence" value="ECO:0007669"/>
    <property type="project" value="InterPro"/>
</dbReference>
<feature type="domain" description="Thioester reductase (TE)" evidence="2">
    <location>
        <begin position="90"/>
        <end position="248"/>
    </location>
</feature>
<protein>
    <recommendedName>
        <fullName evidence="1">Fatty acyl-CoA reductase</fullName>
        <ecNumber evidence="1">1.2.1.84</ecNumber>
    </recommendedName>
</protein>
<dbReference type="InterPro" id="IPR013120">
    <property type="entry name" value="FAR_NAD-bd"/>
</dbReference>
<dbReference type="Pfam" id="PF07993">
    <property type="entry name" value="NAD_binding_4"/>
    <property type="match status" value="1"/>
</dbReference>
<dbReference type="SUPFAM" id="SSF51735">
    <property type="entry name" value="NAD(P)-binding Rossmann-fold domains"/>
    <property type="match status" value="1"/>
</dbReference>
<keyword evidence="1" id="KW-0560">Oxidoreductase</keyword>
<comment type="function">
    <text evidence="1">Catalyzes the reduction of fatty acyl-CoA to fatty alcohols.</text>
</comment>